<dbReference type="EMBL" id="JAPKNB010000017">
    <property type="protein sequence ID" value="MCX5567249.1"/>
    <property type="molecule type" value="Genomic_DNA"/>
</dbReference>
<dbReference type="PANTHER" id="PTHR33121:SF23">
    <property type="entry name" value="CYCLIC DI-GMP PHOSPHODIESTERASE PDEB"/>
    <property type="match status" value="1"/>
</dbReference>
<dbReference type="RefSeq" id="WP_266140777.1">
    <property type="nucleotide sequence ID" value="NZ_JAPKNB010000017.1"/>
</dbReference>
<dbReference type="InterPro" id="IPR001633">
    <property type="entry name" value="EAL_dom"/>
</dbReference>
<reference evidence="2" key="1">
    <citation type="submission" date="2022-11" db="EMBL/GenBank/DDBJ databases">
        <title>Biodiversity and phylogenetic relationships of bacteria.</title>
        <authorList>
            <person name="Machado R.A.R."/>
            <person name="Bhat A."/>
            <person name="Loulou A."/>
            <person name="Kallel S."/>
        </authorList>
    </citation>
    <scope>NUCLEOTIDE SEQUENCE</scope>
    <source>
        <strain evidence="2">DSM 16503</strain>
    </source>
</reference>
<proteinExistence type="predicted"/>
<comment type="caution">
    <text evidence="2">The sequence shown here is derived from an EMBL/GenBank/DDBJ whole genome shotgun (WGS) entry which is preliminary data.</text>
</comment>
<protein>
    <submittedName>
        <fullName evidence="2">EAL domain-containing protein</fullName>
    </submittedName>
</protein>
<dbReference type="Pfam" id="PF00563">
    <property type="entry name" value="EAL"/>
    <property type="match status" value="1"/>
</dbReference>
<dbReference type="InterPro" id="IPR035919">
    <property type="entry name" value="EAL_sf"/>
</dbReference>
<dbReference type="Gene3D" id="3.20.20.450">
    <property type="entry name" value="EAL domain"/>
    <property type="match status" value="1"/>
</dbReference>
<evidence type="ECO:0000313" key="3">
    <source>
        <dbReference type="Proteomes" id="UP001208074"/>
    </source>
</evidence>
<evidence type="ECO:0000313" key="2">
    <source>
        <dbReference type="EMBL" id="MCX5567249.1"/>
    </source>
</evidence>
<dbReference type="Proteomes" id="UP001208074">
    <property type="component" value="Unassembled WGS sequence"/>
</dbReference>
<organism evidence="2 3">
    <name type="scientific">Alcaligenes phenolicus</name>
    <dbReference type="NCBI Taxonomy" id="232846"/>
    <lineage>
        <taxon>Bacteria</taxon>
        <taxon>Pseudomonadati</taxon>
        <taxon>Pseudomonadota</taxon>
        <taxon>Betaproteobacteria</taxon>
        <taxon>Burkholderiales</taxon>
        <taxon>Alcaligenaceae</taxon>
        <taxon>Alcaligenes</taxon>
    </lineage>
</organism>
<evidence type="ECO:0000259" key="1">
    <source>
        <dbReference type="PROSITE" id="PS50883"/>
    </source>
</evidence>
<dbReference type="PROSITE" id="PS50883">
    <property type="entry name" value="EAL"/>
    <property type="match status" value="1"/>
</dbReference>
<name>A0AAW5W4K6_9BURK</name>
<dbReference type="PANTHER" id="PTHR33121">
    <property type="entry name" value="CYCLIC DI-GMP PHOSPHODIESTERASE PDEF"/>
    <property type="match status" value="1"/>
</dbReference>
<dbReference type="SMART" id="SM00052">
    <property type="entry name" value="EAL"/>
    <property type="match status" value="1"/>
</dbReference>
<dbReference type="CDD" id="cd01948">
    <property type="entry name" value="EAL"/>
    <property type="match status" value="1"/>
</dbReference>
<feature type="domain" description="EAL" evidence="1">
    <location>
        <begin position="166"/>
        <end position="417"/>
    </location>
</feature>
<gene>
    <name evidence="2" type="ORF">OSH02_17900</name>
</gene>
<dbReference type="SUPFAM" id="SSF141868">
    <property type="entry name" value="EAL domain-like"/>
    <property type="match status" value="1"/>
</dbReference>
<sequence length="441" mass="49039">MSTVPTGDVGRVMGVQSVESLSSWLQQVTPSASYLLLGLRRLATLAQAYDARLFQQAFLSAIQERLRPYGVTRSDILVLDQVVLIGLTNCRLPTQFDKDLFLERVKAALCYEPVRCGSDRILVSVVPAWVEASGDRPVCLSHLQSLASTIAFSEVEPPVCEQTRRDMALATRFFADMRDEKVALSFQPVVFAQDCKQVLYYEVLLRWDDAQDSTEPVSCAQVVQAIERLHVTERLDASVLWSAIQVLERCPDIHLACNVSPLSLQHGPWWRLLIAVLRGAPQMASRLTLEITETASVFDQKAATSLLRTLRGLGCKVAIDDIGTGFNTLDLARQIRPHVIKIDKSLVHQARDRDGIVALHSWVHAARGISQYVIAEGIETALDFQLSVDAGVHAVQGYFIEPPCFLPPWVGAEPLCVRDSFNPTHTHVALNTYSLKDQEQR</sequence>
<dbReference type="AlphaFoldDB" id="A0AAW5W4K6"/>
<dbReference type="InterPro" id="IPR050706">
    <property type="entry name" value="Cyclic-di-GMP_PDE-like"/>
</dbReference>
<dbReference type="GO" id="GO:0071111">
    <property type="term" value="F:cyclic-guanylate-specific phosphodiesterase activity"/>
    <property type="evidence" value="ECO:0007669"/>
    <property type="project" value="InterPro"/>
</dbReference>
<accession>A0AAW5W4K6</accession>